<feature type="transmembrane region" description="Helical" evidence="1">
    <location>
        <begin position="155"/>
        <end position="181"/>
    </location>
</feature>
<reference evidence="2" key="1">
    <citation type="journal article" date="2013" name="Genome Res.">
        <title>A second-generation assembly of the Drosophila simulans genome provides new insights into patterns of lineage-specific divergence.</title>
        <authorList>
            <person name="Hu T.T."/>
            <person name="Eisen M.B."/>
            <person name="Thornton K.R."/>
            <person name="Andolfatto P."/>
        </authorList>
    </citation>
    <scope>NUCLEOTIDE SEQUENCE [LARGE SCALE GENOMIC DNA]</scope>
    <source>
        <strain evidence="2">W501</strain>
    </source>
</reference>
<feature type="transmembrane region" description="Helical" evidence="1">
    <location>
        <begin position="72"/>
        <end position="93"/>
    </location>
</feature>
<organism evidence="2">
    <name type="scientific">Drosophila simulans</name>
    <name type="common">Fruit fly</name>
    <dbReference type="NCBI Taxonomy" id="7240"/>
    <lineage>
        <taxon>Eukaryota</taxon>
        <taxon>Metazoa</taxon>
        <taxon>Ecdysozoa</taxon>
        <taxon>Arthropoda</taxon>
        <taxon>Hexapoda</taxon>
        <taxon>Insecta</taxon>
        <taxon>Pterygota</taxon>
        <taxon>Neoptera</taxon>
        <taxon>Endopterygota</taxon>
        <taxon>Diptera</taxon>
        <taxon>Brachycera</taxon>
        <taxon>Muscomorpha</taxon>
        <taxon>Ephydroidea</taxon>
        <taxon>Drosophilidae</taxon>
        <taxon>Drosophila</taxon>
        <taxon>Sophophora</taxon>
    </lineage>
</organism>
<feature type="transmembrane region" description="Helical" evidence="1">
    <location>
        <begin position="121"/>
        <end position="143"/>
    </location>
</feature>
<gene>
    <name evidence="2" type="primary">Dsim\GD27176</name>
    <name evidence="2" type="ORF">Dsimw501_GD27176</name>
</gene>
<feature type="transmembrane region" description="Helical" evidence="1">
    <location>
        <begin position="287"/>
        <end position="307"/>
    </location>
</feature>
<proteinExistence type="predicted"/>
<protein>
    <submittedName>
        <fullName evidence="2">Uncharacterized protein, isoform A</fullName>
    </submittedName>
</protein>
<name>A0A0J9R6Q9_DROSI</name>
<feature type="transmembrane region" description="Helical" evidence="1">
    <location>
        <begin position="31"/>
        <end position="52"/>
    </location>
</feature>
<feature type="transmembrane region" description="Helical" evidence="1">
    <location>
        <begin position="378"/>
        <end position="398"/>
    </location>
</feature>
<dbReference type="KEGG" id="dsi:Dsimw501_GD27176"/>
<dbReference type="OrthoDB" id="7849139at2759"/>
<dbReference type="Bgee" id="FBgn0268466">
    <property type="expression patterns" value="Expressed in male reproductive system and 1 other cell type or tissue"/>
</dbReference>
<evidence type="ECO:0000256" key="1">
    <source>
        <dbReference type="SAM" id="Phobius"/>
    </source>
</evidence>
<reference evidence="2" key="3">
    <citation type="submission" date="2015-04" db="EMBL/GenBank/DDBJ databases">
        <authorList>
            <consortium name="FlyBase"/>
        </authorList>
    </citation>
    <scope>NUCLEOTIDE SEQUENCE</scope>
    <source>
        <strain evidence="2">W501</strain>
    </source>
</reference>
<dbReference type="AlphaFoldDB" id="A0A0J9R6Q9"/>
<keyword evidence="1" id="KW-0472">Membrane</keyword>
<dbReference type="Proteomes" id="UP000035880">
    <property type="component" value="Chromosome 2L"/>
</dbReference>
<keyword evidence="1" id="KW-1133">Transmembrane helix</keyword>
<keyword evidence="1" id="KW-0812">Transmembrane</keyword>
<feature type="transmembrane region" description="Helical" evidence="1">
    <location>
        <begin position="246"/>
        <end position="267"/>
    </location>
</feature>
<dbReference type="EMBL" id="CM002910">
    <property type="protein sequence ID" value="KMY91404.1"/>
    <property type="molecule type" value="Genomic_DNA"/>
</dbReference>
<evidence type="ECO:0000313" key="2">
    <source>
        <dbReference type="EMBL" id="KMY91404.1"/>
    </source>
</evidence>
<sequence length="415" mass="47484">MNTSRILRTTNVVLLLMGYQRHWFEKKSHRFRLSLPSVVYIFVLGVVYTACFSQHFDESSSTLKVLEDISPFLFGLIRVQLALGAKAFAYAIYSSVKSVGAINSLLKALPSRNSQFTQDEASAYLLLTSTFGILFCFAAYIAYEMKFELPPLPDAMLGMALLLPHFILAGSVRLYTVLSWLSRGQLKELKKNAGEELRANLTKDPGNIASALFTVSTESLENLKTKLEILEANFCIFAQSLKHSMLLLFAMHANCLLGGFYTLTYYWNTWYVLFEDRKRRIFYAANASIYASIASDYICLMVVLFMMENERRNFIEAIDLLLAQRKLFSKNLRPIAKDLRGVLKKKCFKFGGPCRPNIIYVSLVSFCDLIENSFHRRYLQMVCLQIIIITLIVTVHYLEDEISLLKEEFRSTDDN</sequence>
<accession>A0A0J9R6Q9</accession>
<reference evidence="2" key="2">
    <citation type="submission" date="2014-06" db="EMBL/GenBank/DDBJ databases">
        <authorList>
            <person name="Hu T."/>
            <person name="Eisen M.B."/>
            <person name="Thornton K.R."/>
            <person name="Andolfatto P."/>
        </authorList>
    </citation>
    <scope>NUCLEOTIDE SEQUENCE</scope>
    <source>
        <strain evidence="2">W501</strain>
    </source>
</reference>